<dbReference type="OrthoDB" id="10610767at2759"/>
<protein>
    <submittedName>
        <fullName evidence="2">Uncharacterized protein</fullName>
    </submittedName>
</protein>
<accession>A0A226DL26</accession>
<keyword evidence="1" id="KW-0472">Membrane</keyword>
<dbReference type="OMA" id="MRSICVA"/>
<keyword evidence="3" id="KW-1185">Reference proteome</keyword>
<evidence type="ECO:0000313" key="3">
    <source>
        <dbReference type="Proteomes" id="UP000198287"/>
    </source>
</evidence>
<dbReference type="AlphaFoldDB" id="A0A226DL26"/>
<dbReference type="EMBL" id="LNIX01000017">
    <property type="protein sequence ID" value="OXA45830.1"/>
    <property type="molecule type" value="Genomic_DNA"/>
</dbReference>
<name>A0A226DL26_FOLCA</name>
<organism evidence="2 3">
    <name type="scientific">Folsomia candida</name>
    <name type="common">Springtail</name>
    <dbReference type="NCBI Taxonomy" id="158441"/>
    <lineage>
        <taxon>Eukaryota</taxon>
        <taxon>Metazoa</taxon>
        <taxon>Ecdysozoa</taxon>
        <taxon>Arthropoda</taxon>
        <taxon>Hexapoda</taxon>
        <taxon>Collembola</taxon>
        <taxon>Entomobryomorpha</taxon>
        <taxon>Isotomoidea</taxon>
        <taxon>Isotomidae</taxon>
        <taxon>Proisotominae</taxon>
        <taxon>Folsomia</taxon>
    </lineage>
</organism>
<proteinExistence type="predicted"/>
<keyword evidence="1" id="KW-0812">Transmembrane</keyword>
<reference evidence="2 3" key="1">
    <citation type="submission" date="2015-12" db="EMBL/GenBank/DDBJ databases">
        <title>The genome of Folsomia candida.</title>
        <authorList>
            <person name="Faddeeva A."/>
            <person name="Derks M.F."/>
            <person name="Anvar Y."/>
            <person name="Smit S."/>
            <person name="Van Straalen N."/>
            <person name="Roelofs D."/>
        </authorList>
    </citation>
    <scope>NUCLEOTIDE SEQUENCE [LARGE SCALE GENOMIC DNA]</scope>
    <source>
        <strain evidence="2 3">VU population</strain>
        <tissue evidence="2">Whole body</tissue>
    </source>
</reference>
<comment type="caution">
    <text evidence="2">The sequence shown here is derived from an EMBL/GenBank/DDBJ whole genome shotgun (WGS) entry which is preliminary data.</text>
</comment>
<sequence length="200" mass="21590">MSHARRRIVIIRSASSSILRYRMRSICVALFLFIGCSQALQLRSPVYSAKNGGGSTPAKQAELPLASPAMPAPQQAQAREGTVPVTGDAAAVNTSPNNAQNYMVYYYPEYRAGQTPATAVPYDSSPSVFSRIPWVDVGYVVVSLGLIIAGGTVVYNGVGSQVKTRAMRELAGIDFDDASNVARRVLRAIEKFQNMNVETQ</sequence>
<gene>
    <name evidence="2" type="ORF">Fcan01_19687</name>
</gene>
<evidence type="ECO:0000313" key="2">
    <source>
        <dbReference type="EMBL" id="OXA45830.1"/>
    </source>
</evidence>
<dbReference type="Proteomes" id="UP000198287">
    <property type="component" value="Unassembled WGS sequence"/>
</dbReference>
<feature type="transmembrane region" description="Helical" evidence="1">
    <location>
        <begin position="137"/>
        <end position="158"/>
    </location>
</feature>
<evidence type="ECO:0000256" key="1">
    <source>
        <dbReference type="SAM" id="Phobius"/>
    </source>
</evidence>
<keyword evidence="1" id="KW-1133">Transmembrane helix</keyword>